<dbReference type="InterPro" id="IPR003029">
    <property type="entry name" value="S1_domain"/>
</dbReference>
<dbReference type="GO" id="GO:0006402">
    <property type="term" value="P:mRNA catabolic process"/>
    <property type="evidence" value="ECO:0007669"/>
    <property type="project" value="UniProtKB-UniRule"/>
</dbReference>
<comment type="caution">
    <text evidence="12">The sequence shown here is derived from an EMBL/GenBank/DDBJ whole genome shotgun (WGS) entry which is preliminary data.</text>
</comment>
<dbReference type="Gene3D" id="3.30.1370.10">
    <property type="entry name" value="K Homology domain, type 1"/>
    <property type="match status" value="1"/>
</dbReference>
<evidence type="ECO:0000256" key="5">
    <source>
        <dbReference type="ARBA" id="ARBA00022695"/>
    </source>
</evidence>
<evidence type="ECO:0000256" key="1">
    <source>
        <dbReference type="ARBA" id="ARBA00007404"/>
    </source>
</evidence>
<comment type="similarity">
    <text evidence="1">Belongs to the polyribonucleotide nucleotidyltransferase family.</text>
</comment>
<evidence type="ECO:0000259" key="11">
    <source>
        <dbReference type="PROSITE" id="PS50126"/>
    </source>
</evidence>
<dbReference type="EC" id="2.7.7.8" evidence="2 9"/>
<protein>
    <recommendedName>
        <fullName evidence="2 9">Polyribonucleotide nucleotidyltransferase</fullName>
        <ecNumber evidence="2 9">2.7.7.8</ecNumber>
    </recommendedName>
</protein>
<dbReference type="FunFam" id="3.30.1370.10:FF:000001">
    <property type="entry name" value="Polyribonucleotide nucleotidyltransferase"/>
    <property type="match status" value="1"/>
</dbReference>
<dbReference type="AlphaFoldDB" id="A0A2M7T6U4"/>
<keyword evidence="8 10" id="KW-0694">RNA-binding</keyword>
<dbReference type="Pfam" id="PF03726">
    <property type="entry name" value="PNPase"/>
    <property type="match status" value="1"/>
</dbReference>
<dbReference type="SUPFAM" id="SSF55666">
    <property type="entry name" value="Ribonuclease PH domain 2-like"/>
    <property type="match status" value="2"/>
</dbReference>
<organism evidence="12 13">
    <name type="scientific">Candidatus Aquicultor secundus</name>
    <dbReference type="NCBI Taxonomy" id="1973895"/>
    <lineage>
        <taxon>Bacteria</taxon>
        <taxon>Bacillati</taxon>
        <taxon>Actinomycetota</taxon>
        <taxon>Candidatus Aquicultoria</taxon>
        <taxon>Candidatus Aquicultorales</taxon>
        <taxon>Candidatus Aquicultoraceae</taxon>
        <taxon>Candidatus Aquicultor</taxon>
    </lineage>
</organism>
<dbReference type="GO" id="GO:0005829">
    <property type="term" value="C:cytosol"/>
    <property type="evidence" value="ECO:0007669"/>
    <property type="project" value="TreeGrafter"/>
</dbReference>
<keyword evidence="7" id="KW-0460">Magnesium</keyword>
<evidence type="ECO:0000256" key="9">
    <source>
        <dbReference type="NCBIfam" id="TIGR03591"/>
    </source>
</evidence>
<dbReference type="GO" id="GO:0046872">
    <property type="term" value="F:metal ion binding"/>
    <property type="evidence" value="ECO:0007669"/>
    <property type="project" value="UniProtKB-KW"/>
</dbReference>
<evidence type="ECO:0000256" key="4">
    <source>
        <dbReference type="ARBA" id="ARBA00022679"/>
    </source>
</evidence>
<dbReference type="FunFam" id="3.30.230.70:FF:000001">
    <property type="entry name" value="Polyribonucleotide nucleotidyltransferase"/>
    <property type="match status" value="1"/>
</dbReference>
<evidence type="ECO:0000313" key="13">
    <source>
        <dbReference type="Proteomes" id="UP000230956"/>
    </source>
</evidence>
<feature type="domain" description="S1 motif" evidence="11">
    <location>
        <begin position="641"/>
        <end position="668"/>
    </location>
</feature>
<dbReference type="PROSITE" id="PS50084">
    <property type="entry name" value="KH_TYPE_1"/>
    <property type="match status" value="1"/>
</dbReference>
<evidence type="ECO:0000256" key="6">
    <source>
        <dbReference type="ARBA" id="ARBA00022723"/>
    </source>
</evidence>
<keyword evidence="5" id="KW-0548">Nucleotidyltransferase</keyword>
<dbReference type="InterPro" id="IPR012162">
    <property type="entry name" value="PNPase"/>
</dbReference>
<dbReference type="PIRSF" id="PIRSF005499">
    <property type="entry name" value="PNPase"/>
    <property type="match status" value="1"/>
</dbReference>
<dbReference type="InterPro" id="IPR036345">
    <property type="entry name" value="ExoRNase_PH_dom2_sf"/>
</dbReference>
<evidence type="ECO:0000256" key="3">
    <source>
        <dbReference type="ARBA" id="ARBA00022490"/>
    </source>
</evidence>
<evidence type="ECO:0000256" key="10">
    <source>
        <dbReference type="PROSITE-ProRule" id="PRU00117"/>
    </source>
</evidence>
<dbReference type="InterPro" id="IPR004088">
    <property type="entry name" value="KH_dom_type_1"/>
</dbReference>
<dbReference type="InterPro" id="IPR004087">
    <property type="entry name" value="KH_dom"/>
</dbReference>
<dbReference type="EMBL" id="PFNG01000184">
    <property type="protein sequence ID" value="PIZ36869.1"/>
    <property type="molecule type" value="Genomic_DNA"/>
</dbReference>
<dbReference type="Pfam" id="PF01138">
    <property type="entry name" value="RNase_PH"/>
    <property type="match status" value="2"/>
</dbReference>
<keyword evidence="6" id="KW-0479">Metal-binding</keyword>
<dbReference type="GO" id="GO:0004654">
    <property type="term" value="F:polyribonucleotide nucleotidyltransferase activity"/>
    <property type="evidence" value="ECO:0007669"/>
    <property type="project" value="UniProtKB-UniRule"/>
</dbReference>
<dbReference type="FunFam" id="3.30.230.70:FF:000002">
    <property type="entry name" value="Polyribonucleotide nucleotidyltransferase"/>
    <property type="match status" value="1"/>
</dbReference>
<dbReference type="Pfam" id="PF00013">
    <property type="entry name" value="KH_1"/>
    <property type="match status" value="1"/>
</dbReference>
<dbReference type="GO" id="GO:0000175">
    <property type="term" value="F:3'-5'-RNA exonuclease activity"/>
    <property type="evidence" value="ECO:0007669"/>
    <property type="project" value="TreeGrafter"/>
</dbReference>
<gene>
    <name evidence="12" type="ORF">COY37_07895</name>
</gene>
<dbReference type="InterPro" id="IPR001247">
    <property type="entry name" value="ExoRNase_PH_dom1"/>
</dbReference>
<dbReference type="GO" id="GO:0003723">
    <property type="term" value="F:RNA binding"/>
    <property type="evidence" value="ECO:0007669"/>
    <property type="project" value="UniProtKB-UniRule"/>
</dbReference>
<dbReference type="HAMAP" id="MF_01595">
    <property type="entry name" value="PNPase"/>
    <property type="match status" value="1"/>
</dbReference>
<evidence type="ECO:0000256" key="2">
    <source>
        <dbReference type="ARBA" id="ARBA00012416"/>
    </source>
</evidence>
<dbReference type="CDD" id="cd02393">
    <property type="entry name" value="KH-I_PNPase"/>
    <property type="match status" value="1"/>
</dbReference>
<evidence type="ECO:0000256" key="7">
    <source>
        <dbReference type="ARBA" id="ARBA00022842"/>
    </source>
</evidence>
<dbReference type="NCBIfam" id="TIGR03591">
    <property type="entry name" value="polynuc_phos"/>
    <property type="match status" value="1"/>
</dbReference>
<dbReference type="InterPro" id="IPR036612">
    <property type="entry name" value="KH_dom_type_1_sf"/>
</dbReference>
<dbReference type="SMART" id="SM00322">
    <property type="entry name" value="KH"/>
    <property type="match status" value="1"/>
</dbReference>
<sequence length="668" mass="72865">MEPNAQNGVQVRDVVTQEFEIGGKTITFQSGLLARQADGAVTVQLGETMVLVTAVVAEEPSEGRDFLPLTVDVEEKMYAAGKIPGGFIKRETRPSEKATLTARLIDRPLRPSFPKGFYNDIQVIATVLSVDLVNQPDIIALNGASLALVLANAPFNGPVAGVRIGRVDGRFVFNPTFEELAESDLDMVVAGNRNAILMVEAGAKEVTEEDTVQALAEAHKAIIELCDFQEHFKEAYLKVIPASKKEIKLPVADMTYEQIEEKIREFATGKLREALKNPEKLARERQEEMIEDETIEELESLIEGKEQYVSKILAKIRKEEMRKMVLDEGIRADGRKTNEIRPILIKVGVLPRPHGSGLFTRGQTQALSVVTLGTVREEQMIDGLGIEESKRYMHHYNFPPFATGEIGFLRGPKRREIGHGALAERALFPVIPKEDEFPYTIRIVSEVLESNGSSSMASVCGSTLSLMDAGVPIKAPVAGIAMGLIKEGDRIAILTDILGMEDALGDMDFKVAGTAKGITALQMDMKVEGVGSDILGKALAQARDARLYILDRIAQVLPGPRSELSKYAPRIITVKIPSDKIGDLIGPKGKNIRGIIEEVGANFVTIDIEEDGTVFIASTDGPAGERARELVEMFTKEPKVGERFMGTVTKTTGFGAFVEILPGKEGLV</sequence>
<dbReference type="InterPro" id="IPR012340">
    <property type="entry name" value="NA-bd_OB-fold"/>
</dbReference>
<dbReference type="Gene3D" id="3.30.230.70">
    <property type="entry name" value="GHMP Kinase, N-terminal domain"/>
    <property type="match status" value="2"/>
</dbReference>
<dbReference type="Gene3D" id="2.40.50.140">
    <property type="entry name" value="Nucleic acid-binding proteins"/>
    <property type="match status" value="1"/>
</dbReference>
<dbReference type="Pfam" id="PF03725">
    <property type="entry name" value="RNase_PH_C"/>
    <property type="match status" value="1"/>
</dbReference>
<name>A0A2M7T6U4_9ACTN</name>
<dbReference type="InterPro" id="IPR020568">
    <property type="entry name" value="Ribosomal_Su5_D2-typ_SF"/>
</dbReference>
<keyword evidence="3" id="KW-0963">Cytoplasm</keyword>
<reference evidence="13" key="1">
    <citation type="submission" date="2017-09" db="EMBL/GenBank/DDBJ databases">
        <title>Depth-based differentiation of microbial function through sediment-hosted aquifers and enrichment of novel symbionts in the deep terrestrial subsurface.</title>
        <authorList>
            <person name="Probst A.J."/>
            <person name="Ladd B."/>
            <person name="Jarett J.K."/>
            <person name="Geller-Mcgrath D.E."/>
            <person name="Sieber C.M.K."/>
            <person name="Emerson J.B."/>
            <person name="Anantharaman K."/>
            <person name="Thomas B.C."/>
            <person name="Malmstrom R."/>
            <person name="Stieglmeier M."/>
            <person name="Klingl A."/>
            <person name="Woyke T."/>
            <person name="Ryan C.M."/>
            <person name="Banfield J.F."/>
        </authorList>
    </citation>
    <scope>NUCLEOTIDE SEQUENCE [LARGE SCALE GENOMIC DNA]</scope>
</reference>
<dbReference type="InterPro" id="IPR015848">
    <property type="entry name" value="PNPase_PH_RNA-bd_bac/org-type"/>
</dbReference>
<dbReference type="PANTHER" id="PTHR11252">
    <property type="entry name" value="POLYRIBONUCLEOTIDE NUCLEOTIDYLTRANSFERASE"/>
    <property type="match status" value="1"/>
</dbReference>
<evidence type="ECO:0000313" key="12">
    <source>
        <dbReference type="EMBL" id="PIZ36869.1"/>
    </source>
</evidence>
<dbReference type="PANTHER" id="PTHR11252:SF0">
    <property type="entry name" value="POLYRIBONUCLEOTIDE NUCLEOTIDYLTRANSFERASE 1, MITOCHONDRIAL"/>
    <property type="match status" value="1"/>
</dbReference>
<feature type="non-terminal residue" evidence="12">
    <location>
        <position position="668"/>
    </location>
</feature>
<dbReference type="RefSeq" id="WP_286977096.1">
    <property type="nucleotide sequence ID" value="NZ_PFKS01000146.1"/>
</dbReference>
<dbReference type="PROSITE" id="PS50126">
    <property type="entry name" value="S1"/>
    <property type="match status" value="1"/>
</dbReference>
<accession>A0A2M7T6U4</accession>
<dbReference type="InterPro" id="IPR027408">
    <property type="entry name" value="PNPase/RNase_PH_dom_sf"/>
</dbReference>
<evidence type="ECO:0000256" key="8">
    <source>
        <dbReference type="ARBA" id="ARBA00022884"/>
    </source>
</evidence>
<proteinExistence type="inferred from homology"/>
<dbReference type="CDD" id="cd11363">
    <property type="entry name" value="RNase_PH_PNPase_1"/>
    <property type="match status" value="1"/>
</dbReference>
<dbReference type="CDD" id="cd11364">
    <property type="entry name" value="RNase_PH_PNPase_2"/>
    <property type="match status" value="1"/>
</dbReference>
<dbReference type="SUPFAM" id="SSF54211">
    <property type="entry name" value="Ribosomal protein S5 domain 2-like"/>
    <property type="match status" value="2"/>
</dbReference>
<keyword evidence="4 12" id="KW-0808">Transferase</keyword>
<dbReference type="InterPro" id="IPR015847">
    <property type="entry name" value="ExoRNase_PH_dom2"/>
</dbReference>
<dbReference type="NCBIfam" id="NF008805">
    <property type="entry name" value="PRK11824.1"/>
    <property type="match status" value="1"/>
</dbReference>
<dbReference type="Pfam" id="PF00575">
    <property type="entry name" value="S1"/>
    <property type="match status" value="1"/>
</dbReference>
<dbReference type="SUPFAM" id="SSF54791">
    <property type="entry name" value="Eukaryotic type KH-domain (KH-domain type I)"/>
    <property type="match status" value="1"/>
</dbReference>
<dbReference type="Proteomes" id="UP000230956">
    <property type="component" value="Unassembled WGS sequence"/>
</dbReference>
<dbReference type="GO" id="GO:0006396">
    <property type="term" value="P:RNA processing"/>
    <property type="evidence" value="ECO:0007669"/>
    <property type="project" value="InterPro"/>
</dbReference>